<dbReference type="PANTHER" id="PTHR13318">
    <property type="entry name" value="PARTNER OF PAIRED, ISOFORM B-RELATED"/>
    <property type="match status" value="1"/>
</dbReference>
<dbReference type="Pfam" id="PF13516">
    <property type="entry name" value="LRR_6"/>
    <property type="match status" value="2"/>
</dbReference>
<name>A0A9W4T3G2_9GLOM</name>
<gene>
    <name evidence="1" type="ORF">FWILDA_LOCUS14951</name>
</gene>
<dbReference type="GO" id="GO:0031146">
    <property type="term" value="P:SCF-dependent proteasomal ubiquitin-dependent protein catabolic process"/>
    <property type="evidence" value="ECO:0007669"/>
    <property type="project" value="TreeGrafter"/>
</dbReference>
<proteinExistence type="predicted"/>
<evidence type="ECO:0000313" key="1">
    <source>
        <dbReference type="EMBL" id="CAI2191193.1"/>
    </source>
</evidence>
<organism evidence="1 2">
    <name type="scientific">Funneliformis geosporum</name>
    <dbReference type="NCBI Taxonomy" id="1117311"/>
    <lineage>
        <taxon>Eukaryota</taxon>
        <taxon>Fungi</taxon>
        <taxon>Fungi incertae sedis</taxon>
        <taxon>Mucoromycota</taxon>
        <taxon>Glomeromycotina</taxon>
        <taxon>Glomeromycetes</taxon>
        <taxon>Glomerales</taxon>
        <taxon>Glomeraceae</taxon>
        <taxon>Funneliformis</taxon>
    </lineage>
</organism>
<dbReference type="AlphaFoldDB" id="A0A9W4T3G2"/>
<dbReference type="OrthoDB" id="550575at2759"/>
<reference evidence="1" key="1">
    <citation type="submission" date="2022-08" db="EMBL/GenBank/DDBJ databases">
        <authorList>
            <person name="Kallberg Y."/>
            <person name="Tangrot J."/>
            <person name="Rosling A."/>
        </authorList>
    </citation>
    <scope>NUCLEOTIDE SEQUENCE</scope>
    <source>
        <strain evidence="1">Wild A</strain>
    </source>
</reference>
<accession>A0A9W4T3G2</accession>
<sequence length="148" mass="16978">VGDRGLWKITQSCHKLEYLNISYCTEILEPSICNIIYSCPKLWHLSLRFCEISDMTIKEIACSCLNLKYLDLKGCENISKEAIDQLVSLNPNIHVENFVGTIITPDLIRLVINHLTQNNVASRQTLAQNFLDLSMRDNQNLVLSQIRR</sequence>
<dbReference type="SUPFAM" id="SSF52047">
    <property type="entry name" value="RNI-like"/>
    <property type="match status" value="1"/>
</dbReference>
<dbReference type="GO" id="GO:0019005">
    <property type="term" value="C:SCF ubiquitin ligase complex"/>
    <property type="evidence" value="ECO:0007669"/>
    <property type="project" value="TreeGrafter"/>
</dbReference>
<comment type="caution">
    <text evidence="1">The sequence shown here is derived from an EMBL/GenBank/DDBJ whole genome shotgun (WGS) entry which is preliminary data.</text>
</comment>
<evidence type="ECO:0000313" key="2">
    <source>
        <dbReference type="Proteomes" id="UP001153678"/>
    </source>
</evidence>
<dbReference type="InterPro" id="IPR001611">
    <property type="entry name" value="Leu-rich_rpt"/>
</dbReference>
<dbReference type="Gene3D" id="3.80.10.10">
    <property type="entry name" value="Ribonuclease Inhibitor"/>
    <property type="match status" value="1"/>
</dbReference>
<dbReference type="Proteomes" id="UP001153678">
    <property type="component" value="Unassembled WGS sequence"/>
</dbReference>
<dbReference type="InterPro" id="IPR006553">
    <property type="entry name" value="Leu-rich_rpt_Cys-con_subtyp"/>
</dbReference>
<feature type="non-terminal residue" evidence="1">
    <location>
        <position position="1"/>
    </location>
</feature>
<dbReference type="EMBL" id="CAMKVN010007179">
    <property type="protein sequence ID" value="CAI2191193.1"/>
    <property type="molecule type" value="Genomic_DNA"/>
</dbReference>
<dbReference type="SMART" id="SM00367">
    <property type="entry name" value="LRR_CC"/>
    <property type="match status" value="3"/>
</dbReference>
<dbReference type="InterPro" id="IPR032675">
    <property type="entry name" value="LRR_dom_sf"/>
</dbReference>
<keyword evidence="2" id="KW-1185">Reference proteome</keyword>
<protein>
    <submittedName>
        <fullName evidence="1">14601_t:CDS:1</fullName>
    </submittedName>
</protein>